<protein>
    <submittedName>
        <fullName evidence="1">NAD(P)-dependent dehydrogenase (Short-subunit alcohol dehydrogenase family)</fullName>
    </submittedName>
</protein>
<dbReference type="NCBIfam" id="NF006159">
    <property type="entry name" value="PRK08303.1"/>
    <property type="match status" value="1"/>
</dbReference>
<dbReference type="PANTHER" id="PTHR44147:SF2">
    <property type="entry name" value="DEHYDROGENASE_REDUCTASE SDR FAMILY MEMBER 1"/>
    <property type="match status" value="1"/>
</dbReference>
<proteinExistence type="predicted"/>
<dbReference type="InterPro" id="IPR036291">
    <property type="entry name" value="NAD(P)-bd_dom_sf"/>
</dbReference>
<dbReference type="SUPFAM" id="SSF51735">
    <property type="entry name" value="NAD(P)-binding Rossmann-fold domains"/>
    <property type="match status" value="1"/>
</dbReference>
<dbReference type="InterPro" id="IPR002347">
    <property type="entry name" value="SDR_fam"/>
</dbReference>
<evidence type="ECO:0000313" key="1">
    <source>
        <dbReference type="EMBL" id="TCP54212.1"/>
    </source>
</evidence>
<dbReference type="Pfam" id="PF00106">
    <property type="entry name" value="adh_short"/>
    <property type="match status" value="1"/>
</dbReference>
<dbReference type="PRINTS" id="PR00081">
    <property type="entry name" value="GDHRDH"/>
</dbReference>
<dbReference type="PANTHER" id="PTHR44147">
    <property type="entry name" value="DEHYDROGENASE/REDUCTASE SDR FAMILY MEMBER 1"/>
    <property type="match status" value="1"/>
</dbReference>
<keyword evidence="2" id="KW-1185">Reference proteome</keyword>
<dbReference type="AlphaFoldDB" id="A0A4R2QVU7"/>
<dbReference type="Proteomes" id="UP000294911">
    <property type="component" value="Unassembled WGS sequence"/>
</dbReference>
<evidence type="ECO:0000313" key="2">
    <source>
        <dbReference type="Proteomes" id="UP000294911"/>
    </source>
</evidence>
<reference evidence="1 2" key="1">
    <citation type="submission" date="2019-03" db="EMBL/GenBank/DDBJ databases">
        <title>Genomic Encyclopedia of Type Strains, Phase IV (KMG-IV): sequencing the most valuable type-strain genomes for metagenomic binning, comparative biology and taxonomic classification.</title>
        <authorList>
            <person name="Goeker M."/>
        </authorList>
    </citation>
    <scope>NUCLEOTIDE SEQUENCE [LARGE SCALE GENOMIC DNA]</scope>
    <source>
        <strain evidence="1 2">DSM 45765</strain>
    </source>
</reference>
<dbReference type="Gene3D" id="3.40.50.720">
    <property type="entry name" value="NAD(P)-binding Rossmann-like Domain"/>
    <property type="match status" value="1"/>
</dbReference>
<dbReference type="EMBL" id="SLXQ01000003">
    <property type="protein sequence ID" value="TCP54212.1"/>
    <property type="molecule type" value="Genomic_DNA"/>
</dbReference>
<accession>A0A4R2QVU7</accession>
<sequence length="326" mass="35222">MSVDGMVRAHSGSVTNGWKDRMSKTLNGKVALVAGATRGAGRAIAVELGTLGATVYATGRTTRTTRSEMDRSETIEDTAELVSQAGGEGIAVPTDHLDPEQVRVLVERIDAEQGKLDVLVNDVWGGDIYLQFNQPMWEQPLEAGLRMLRLGIDTHLITSHFALPLLNRQPGGLVIEMTDGTNEYNAKYRKEASVYYDFVKAGVLRLALAQSVELEPYGGTAVGLTPGFLRSEAMLEHFGVTEENWLDGTKVDPHFAIAESPVLVGRAAAALAADPDVHRWNGQGLSSGFLAREYGFTDADGSQPDAWRYITEVADAGKPADTTGYR</sequence>
<name>A0A4R2QVU7_9PSEU</name>
<gene>
    <name evidence="1" type="ORF">EV191_103255</name>
</gene>
<organism evidence="1 2">
    <name type="scientific">Tamaricihabitans halophyticus</name>
    <dbReference type="NCBI Taxonomy" id="1262583"/>
    <lineage>
        <taxon>Bacteria</taxon>
        <taxon>Bacillati</taxon>
        <taxon>Actinomycetota</taxon>
        <taxon>Actinomycetes</taxon>
        <taxon>Pseudonocardiales</taxon>
        <taxon>Pseudonocardiaceae</taxon>
        <taxon>Tamaricihabitans</taxon>
    </lineage>
</organism>
<comment type="caution">
    <text evidence="1">The sequence shown here is derived from an EMBL/GenBank/DDBJ whole genome shotgun (WGS) entry which is preliminary data.</text>
</comment>